<keyword evidence="4" id="KW-0804">Transcription</keyword>
<gene>
    <name evidence="7" type="ORF">V6N11_003080</name>
</gene>
<evidence type="ECO:0000259" key="6">
    <source>
        <dbReference type="PROSITE" id="PS50888"/>
    </source>
</evidence>
<accession>A0ABR2SC69</accession>
<protein>
    <recommendedName>
        <fullName evidence="6">BHLH domain-containing protein</fullName>
    </recommendedName>
</protein>
<feature type="domain" description="BHLH" evidence="6">
    <location>
        <begin position="73"/>
        <end position="122"/>
    </location>
</feature>
<dbReference type="SMART" id="SM00353">
    <property type="entry name" value="HLH"/>
    <property type="match status" value="1"/>
</dbReference>
<comment type="caution">
    <text evidence="7">The sequence shown here is derived from an EMBL/GenBank/DDBJ whole genome shotgun (WGS) entry which is preliminary data.</text>
</comment>
<evidence type="ECO:0000256" key="4">
    <source>
        <dbReference type="ARBA" id="ARBA00023163"/>
    </source>
</evidence>
<evidence type="ECO:0000256" key="3">
    <source>
        <dbReference type="ARBA" id="ARBA00023125"/>
    </source>
</evidence>
<organism evidence="7 8">
    <name type="scientific">Hibiscus sabdariffa</name>
    <name type="common">roselle</name>
    <dbReference type="NCBI Taxonomy" id="183260"/>
    <lineage>
        <taxon>Eukaryota</taxon>
        <taxon>Viridiplantae</taxon>
        <taxon>Streptophyta</taxon>
        <taxon>Embryophyta</taxon>
        <taxon>Tracheophyta</taxon>
        <taxon>Spermatophyta</taxon>
        <taxon>Magnoliopsida</taxon>
        <taxon>eudicotyledons</taxon>
        <taxon>Gunneridae</taxon>
        <taxon>Pentapetalae</taxon>
        <taxon>rosids</taxon>
        <taxon>malvids</taxon>
        <taxon>Malvales</taxon>
        <taxon>Malvaceae</taxon>
        <taxon>Malvoideae</taxon>
        <taxon>Hibiscus</taxon>
    </lineage>
</organism>
<keyword evidence="8" id="KW-1185">Reference proteome</keyword>
<evidence type="ECO:0000313" key="7">
    <source>
        <dbReference type="EMBL" id="KAK9022841.1"/>
    </source>
</evidence>
<dbReference type="PANTHER" id="PTHR45844:SF9">
    <property type="entry name" value="OS09G0463900 PROTEIN"/>
    <property type="match status" value="1"/>
</dbReference>
<dbReference type="SUPFAM" id="SSF47459">
    <property type="entry name" value="HLH, helix-loop-helix DNA-binding domain"/>
    <property type="match status" value="1"/>
</dbReference>
<name>A0ABR2SC69_9ROSI</name>
<evidence type="ECO:0000313" key="8">
    <source>
        <dbReference type="Proteomes" id="UP001396334"/>
    </source>
</evidence>
<dbReference type="InterPro" id="IPR045847">
    <property type="entry name" value="AIG1-like"/>
</dbReference>
<dbReference type="PANTHER" id="PTHR45844">
    <property type="entry name" value="TRANSCRIPTION FACTOR BHLH30"/>
    <property type="match status" value="1"/>
</dbReference>
<keyword evidence="2" id="KW-0805">Transcription regulation</keyword>
<dbReference type="InterPro" id="IPR011598">
    <property type="entry name" value="bHLH_dom"/>
</dbReference>
<evidence type="ECO:0000256" key="1">
    <source>
        <dbReference type="ARBA" id="ARBA00004123"/>
    </source>
</evidence>
<dbReference type="Gene3D" id="4.10.280.10">
    <property type="entry name" value="Helix-loop-helix DNA-binding domain"/>
    <property type="match status" value="1"/>
</dbReference>
<dbReference type="Pfam" id="PF00010">
    <property type="entry name" value="HLH"/>
    <property type="match status" value="1"/>
</dbReference>
<comment type="subcellular location">
    <subcellularLocation>
        <location evidence="1">Nucleus</location>
    </subcellularLocation>
</comment>
<dbReference type="Proteomes" id="UP001396334">
    <property type="component" value="Unassembled WGS sequence"/>
</dbReference>
<dbReference type="InterPro" id="IPR036638">
    <property type="entry name" value="HLH_DNA-bd_sf"/>
</dbReference>
<evidence type="ECO:0000256" key="2">
    <source>
        <dbReference type="ARBA" id="ARBA00023015"/>
    </source>
</evidence>
<keyword evidence="5" id="KW-0539">Nucleus</keyword>
<keyword evidence="3" id="KW-0238">DNA-binding</keyword>
<dbReference type="EMBL" id="JBBPBN010000015">
    <property type="protein sequence ID" value="KAK9022841.1"/>
    <property type="molecule type" value="Genomic_DNA"/>
</dbReference>
<dbReference type="PROSITE" id="PS50888">
    <property type="entry name" value="BHLH"/>
    <property type="match status" value="1"/>
</dbReference>
<evidence type="ECO:0000256" key="5">
    <source>
        <dbReference type="ARBA" id="ARBA00023242"/>
    </source>
</evidence>
<dbReference type="CDD" id="cd04873">
    <property type="entry name" value="ACT_UUR-ACR-like"/>
    <property type="match status" value="1"/>
</dbReference>
<reference evidence="7 8" key="1">
    <citation type="journal article" date="2024" name="G3 (Bethesda)">
        <title>Genome assembly of Hibiscus sabdariffa L. provides insights into metabolisms of medicinal natural products.</title>
        <authorList>
            <person name="Kim T."/>
        </authorList>
    </citation>
    <scope>NUCLEOTIDE SEQUENCE [LARGE SCALE GENOMIC DNA]</scope>
    <source>
        <strain evidence="7">TK-2024</strain>
        <tissue evidence="7">Old leaves</tissue>
    </source>
</reference>
<sequence length="280" mass="30828">MASFSFNNNLSSGNCYSGIFDPFSRDLGPCNGSSHGGSLSLSQSLVLDSEKGKLVKAPVKVGKKTVSEEKTIAALKSHSEAERRRRERINAHLDTLRNLLPCRKKMDKATLLGEVIIQLKELNKNATETSEGLLVPMDNDEVSVEPCNIDQADGMVSFKASICCDYRPQLLTDLRRVLDALPFPINIVKSEISTLGSRLKNDFVFTADYRSSSSVAHVVDKNGDADAWRFLACSIREALDSVLEKASTALEYSQFLTFPNKTRRISYIDSSSSSSCSKKD</sequence>
<proteinExistence type="predicted"/>